<dbReference type="SMART" id="SM00825">
    <property type="entry name" value="PKS_KS"/>
    <property type="match status" value="1"/>
</dbReference>
<comment type="caution">
    <text evidence="4">The sequence shown here is derived from an EMBL/GenBank/DDBJ whole genome shotgun (WGS) entry which is preliminary data.</text>
</comment>
<dbReference type="InterPro" id="IPR001227">
    <property type="entry name" value="Ac_transferase_dom_sf"/>
</dbReference>
<dbReference type="Gene3D" id="3.30.70.250">
    <property type="entry name" value="Malonyl-CoA ACP transacylase, ACP-binding"/>
    <property type="match status" value="1"/>
</dbReference>
<dbReference type="Gene3D" id="3.40.366.10">
    <property type="entry name" value="Malonyl-Coenzyme A Acyl Carrier Protein, domain 2"/>
    <property type="match status" value="1"/>
</dbReference>
<evidence type="ECO:0000313" key="4">
    <source>
        <dbReference type="EMBL" id="CAE8598491.1"/>
    </source>
</evidence>
<dbReference type="Gene3D" id="3.30.70.3290">
    <property type="match status" value="1"/>
</dbReference>
<dbReference type="GO" id="GO:0004312">
    <property type="term" value="F:fatty acid synthase activity"/>
    <property type="evidence" value="ECO:0007669"/>
    <property type="project" value="TreeGrafter"/>
</dbReference>
<dbReference type="SUPFAM" id="SSF55048">
    <property type="entry name" value="Probable ACP-binding domain of malonyl-CoA ACP transacylase"/>
    <property type="match status" value="1"/>
</dbReference>
<dbReference type="Pfam" id="PF00698">
    <property type="entry name" value="Acyl_transf_1"/>
    <property type="match status" value="1"/>
</dbReference>
<dbReference type="AlphaFoldDB" id="A0A813E903"/>
<gene>
    <name evidence="4" type="ORF">PGLA1383_LOCUS16898</name>
</gene>
<dbReference type="PANTHER" id="PTHR43775:SF37">
    <property type="entry name" value="SI:DKEY-61P9.11"/>
    <property type="match status" value="1"/>
</dbReference>
<feature type="non-terminal residue" evidence="4">
    <location>
        <position position="477"/>
    </location>
</feature>
<dbReference type="SUPFAM" id="SSF52151">
    <property type="entry name" value="FabD/lysophospholipase-like"/>
    <property type="match status" value="1"/>
</dbReference>
<evidence type="ECO:0000259" key="3">
    <source>
        <dbReference type="PROSITE" id="PS52004"/>
    </source>
</evidence>
<dbReference type="SUPFAM" id="SSF53901">
    <property type="entry name" value="Thiolase-like"/>
    <property type="match status" value="1"/>
</dbReference>
<dbReference type="Gene3D" id="3.40.47.10">
    <property type="match status" value="1"/>
</dbReference>
<dbReference type="Proteomes" id="UP000654075">
    <property type="component" value="Unassembled WGS sequence"/>
</dbReference>
<accession>A0A813E903</accession>
<evidence type="ECO:0000256" key="2">
    <source>
        <dbReference type="ARBA" id="ARBA00022553"/>
    </source>
</evidence>
<feature type="non-terminal residue" evidence="4">
    <location>
        <position position="1"/>
    </location>
</feature>
<keyword evidence="5" id="KW-1185">Reference proteome</keyword>
<dbReference type="InterPro" id="IPR014043">
    <property type="entry name" value="Acyl_transferase_dom"/>
</dbReference>
<dbReference type="PROSITE" id="PS52004">
    <property type="entry name" value="KS3_2"/>
    <property type="match status" value="1"/>
</dbReference>
<organism evidence="4 5">
    <name type="scientific">Polarella glacialis</name>
    <name type="common">Dinoflagellate</name>
    <dbReference type="NCBI Taxonomy" id="89957"/>
    <lineage>
        <taxon>Eukaryota</taxon>
        <taxon>Sar</taxon>
        <taxon>Alveolata</taxon>
        <taxon>Dinophyceae</taxon>
        <taxon>Suessiales</taxon>
        <taxon>Suessiaceae</taxon>
        <taxon>Polarella</taxon>
    </lineage>
</organism>
<dbReference type="Pfam" id="PF02801">
    <property type="entry name" value="Ketoacyl-synt_C"/>
    <property type="match status" value="1"/>
</dbReference>
<reference evidence="4" key="1">
    <citation type="submission" date="2021-02" db="EMBL/GenBank/DDBJ databases">
        <authorList>
            <person name="Dougan E. K."/>
            <person name="Rhodes N."/>
            <person name="Thang M."/>
            <person name="Chan C."/>
        </authorList>
    </citation>
    <scope>NUCLEOTIDE SEQUENCE</scope>
</reference>
<dbReference type="EMBL" id="CAJNNV010010314">
    <property type="protein sequence ID" value="CAE8598491.1"/>
    <property type="molecule type" value="Genomic_DNA"/>
</dbReference>
<dbReference type="InterPro" id="IPR016039">
    <property type="entry name" value="Thiolase-like"/>
</dbReference>
<proteinExistence type="predicted"/>
<dbReference type="GO" id="GO:0006633">
    <property type="term" value="P:fatty acid biosynthetic process"/>
    <property type="evidence" value="ECO:0007669"/>
    <property type="project" value="TreeGrafter"/>
</dbReference>
<dbReference type="Pfam" id="PF16197">
    <property type="entry name" value="KAsynt_C_assoc"/>
    <property type="match status" value="1"/>
</dbReference>
<keyword evidence="1" id="KW-0596">Phosphopantetheine</keyword>
<dbReference type="SMART" id="SM00827">
    <property type="entry name" value="PKS_AT"/>
    <property type="match status" value="1"/>
</dbReference>
<dbReference type="InterPro" id="IPR050091">
    <property type="entry name" value="PKS_NRPS_Biosynth_Enz"/>
</dbReference>
<evidence type="ECO:0000313" key="5">
    <source>
        <dbReference type="Proteomes" id="UP000654075"/>
    </source>
</evidence>
<sequence>PGEIGVVECHGTGTALGDPIEVNALRGVFDGPKDAAQADCVPLWLGAGKTNLGHLEAAAGFAGLAKAISCLQRRQVPANVHFAELSPHIDLGASRLQVPEGAPEAPAQGRRCLAGVSSFGFGGTNAHAVLQSIGPDAAAPDLWPSARSRGGKRVAMLFAGQGGMRPGVGRQLYFADAAFRKALDRCADLCLPHLSGRLRLQDLICTDWDDASTEKMTSSALHSFLVTFSLEYALAEMWRARGVVPFAVLGHSLGEFAAAVQAGVMTLEDGLELVAARGSLTDEVCEPWAGAMAAVFAPLEQLRGALVGGEGTSSLAIAALNAPEQTVVSGTCQQVQDLCRRFPGKSKILDSPYAMHSSLIGAVLPGLRSVLEACSLQSASAPVFVSCLTGVELEGGEAARPEYWLGHDEARPVRFQASMQTLDRLGCDAFLEIGPSTLLLCLGRQCLPEVPTEAWLPSLEPGRHDLETLLSTARALQ</sequence>
<dbReference type="InterPro" id="IPR016036">
    <property type="entry name" value="Malonyl_transacylase_ACP-bd"/>
</dbReference>
<dbReference type="CDD" id="cd00833">
    <property type="entry name" value="PKS"/>
    <property type="match status" value="1"/>
</dbReference>
<feature type="domain" description="Ketosynthase family 3 (KS3)" evidence="3">
    <location>
        <begin position="1"/>
        <end position="132"/>
    </location>
</feature>
<protein>
    <recommendedName>
        <fullName evidence="3">Ketosynthase family 3 (KS3) domain-containing protein</fullName>
    </recommendedName>
</protein>
<dbReference type="InterPro" id="IPR014031">
    <property type="entry name" value="Ketoacyl_synth_C"/>
</dbReference>
<name>A0A813E903_POLGL</name>
<dbReference type="InterPro" id="IPR020841">
    <property type="entry name" value="PKS_Beta-ketoAc_synthase_dom"/>
</dbReference>
<evidence type="ECO:0000256" key="1">
    <source>
        <dbReference type="ARBA" id="ARBA00022450"/>
    </source>
</evidence>
<dbReference type="OMA" id="EPWAGAM"/>
<dbReference type="InterPro" id="IPR032821">
    <property type="entry name" value="PKS_assoc"/>
</dbReference>
<dbReference type="OrthoDB" id="329835at2759"/>
<dbReference type="PANTHER" id="PTHR43775">
    <property type="entry name" value="FATTY ACID SYNTHASE"/>
    <property type="match status" value="1"/>
</dbReference>
<keyword evidence="2" id="KW-0597">Phosphoprotein</keyword>
<dbReference type="InterPro" id="IPR016035">
    <property type="entry name" value="Acyl_Trfase/lysoPLipase"/>
</dbReference>